<sequence length="354" mass="37967">MLRFQRHFRPAVPDRPHEDFYTLRRTAASQVHQIARDLLAEGERSLGPDCLRLAASREDPGAEVDLLIWRTSKGRRIFGQPALAKLAWADRWRARLRSPLLWLPSWPKLGLLGLTAATAISAGAFQGGVTWAAQETNGRQTRVLSQAEVRFPAVVSRTVHPPAPAGNAEPELQLELPAPPAEDYLVALQSAVGDQACSWRIVRTAPDGPSSDIRFHLRPGELQQVKVRAGDWSRLLVFSDMPSRCPVLGGMFVSGRVLVVPASEAVPTTPAPSPMLTLTQLEAREPAQAALTPPAPEPIPATAAPPDRTEAARQTPASSAGPTTDPQTSTSTSTSISTEPTSAGTAQPEPTPSS</sequence>
<gene>
    <name evidence="2" type="ORF">Ate02nite_27400</name>
</gene>
<evidence type="ECO:0000256" key="1">
    <source>
        <dbReference type="SAM" id="MobiDB-lite"/>
    </source>
</evidence>
<evidence type="ECO:0000313" key="2">
    <source>
        <dbReference type="EMBL" id="GIF20010.1"/>
    </source>
</evidence>
<dbReference type="RefSeq" id="WP_203805247.1">
    <property type="nucleotide sequence ID" value="NZ_BOMY01000020.1"/>
</dbReference>
<name>A0A919NKX6_9ACTN</name>
<protein>
    <submittedName>
        <fullName evidence="2">Uncharacterized protein</fullName>
    </submittedName>
</protein>
<dbReference type="EMBL" id="BOMY01000020">
    <property type="protein sequence ID" value="GIF20010.1"/>
    <property type="molecule type" value="Genomic_DNA"/>
</dbReference>
<dbReference type="AlphaFoldDB" id="A0A919NKX6"/>
<comment type="caution">
    <text evidence="2">The sequence shown here is derived from an EMBL/GenBank/DDBJ whole genome shotgun (WGS) entry which is preliminary data.</text>
</comment>
<reference evidence="2" key="1">
    <citation type="submission" date="2021-01" db="EMBL/GenBank/DDBJ databases">
        <title>Whole genome shotgun sequence of Actinoplanes tereljensis NBRC 105297.</title>
        <authorList>
            <person name="Komaki H."/>
            <person name="Tamura T."/>
        </authorList>
    </citation>
    <scope>NUCLEOTIDE SEQUENCE</scope>
    <source>
        <strain evidence="2">NBRC 105297</strain>
    </source>
</reference>
<keyword evidence="3" id="KW-1185">Reference proteome</keyword>
<evidence type="ECO:0000313" key="3">
    <source>
        <dbReference type="Proteomes" id="UP000623608"/>
    </source>
</evidence>
<accession>A0A919NKX6</accession>
<organism evidence="2 3">
    <name type="scientific">Paractinoplanes tereljensis</name>
    <dbReference type="NCBI Taxonomy" id="571912"/>
    <lineage>
        <taxon>Bacteria</taxon>
        <taxon>Bacillati</taxon>
        <taxon>Actinomycetota</taxon>
        <taxon>Actinomycetes</taxon>
        <taxon>Micromonosporales</taxon>
        <taxon>Micromonosporaceae</taxon>
        <taxon>Paractinoplanes</taxon>
    </lineage>
</organism>
<feature type="region of interest" description="Disordered" evidence="1">
    <location>
        <begin position="287"/>
        <end position="354"/>
    </location>
</feature>
<proteinExistence type="predicted"/>
<dbReference type="Proteomes" id="UP000623608">
    <property type="component" value="Unassembled WGS sequence"/>
</dbReference>
<feature type="compositionally biased region" description="Low complexity" evidence="1">
    <location>
        <begin position="322"/>
        <end position="342"/>
    </location>
</feature>